<evidence type="ECO:0000256" key="1">
    <source>
        <dbReference type="SAM" id="MobiDB-lite"/>
    </source>
</evidence>
<dbReference type="Pfam" id="PF20710">
    <property type="entry name" value="DUF6824"/>
    <property type="match status" value="1"/>
</dbReference>
<feature type="region of interest" description="Disordered" evidence="1">
    <location>
        <begin position="131"/>
        <end position="451"/>
    </location>
</feature>
<feature type="compositionally biased region" description="Pro residues" evidence="1">
    <location>
        <begin position="204"/>
        <end position="222"/>
    </location>
</feature>
<dbReference type="EMBL" id="HBHT01040952">
    <property type="protein sequence ID" value="CAD9995387.1"/>
    <property type="molecule type" value="Transcribed_RNA"/>
</dbReference>
<dbReference type="AlphaFoldDB" id="A0A7S3DZ12"/>
<evidence type="ECO:0000259" key="2">
    <source>
        <dbReference type="Pfam" id="PF20710"/>
    </source>
</evidence>
<sequence length="451" mass="51017">MHGTCASLCCFPTCDRGGKNNQHSGNEKLRMLARGESANYRVSTKKGKSAISRDIVQKMRDLKPPARFLKRDTDSGEWEDVGDDIAREKASQVLRDAVALLPEEQGGEIVTEDIEPLPASDVDVTAQSLTASVTHDEMDRKHSERRITPSISTTPSFPPASPIEDSRKRPRHYYYPPQYPHGYASHPPQHHQHPPYPPHHRYEPNPPPHRGFDMPPPDPYPRYPQHHPDDPNYSVDRSGERYHPYHYHAGPPLPRSSSSDMNPPPPRPDYAAPIPQQQHSYRKPEQQHQTPADGAFFPPAPAHSPSRPPPRTLRADPASSSPLGSQLPHPGGPYQQPYHDSPARYTPSSYYPHSQRYHPLQSSPGVMRRPRPLSETFRQDSSATQQSSRSMYAESSVGTNDFDLFQGDLLDSDHEHSPRRQRPYRDYQQSRTPPRDPSHGDASSPNRDRRV</sequence>
<feature type="compositionally biased region" description="Pro residues" evidence="1">
    <location>
        <begin position="298"/>
        <end position="311"/>
    </location>
</feature>
<feature type="compositionally biased region" description="Basic and acidic residues" evidence="1">
    <location>
        <begin position="134"/>
        <end position="147"/>
    </location>
</feature>
<protein>
    <recommendedName>
        <fullName evidence="2">DUF6824 domain-containing protein</fullName>
    </recommendedName>
</protein>
<reference evidence="3" key="1">
    <citation type="submission" date="2021-01" db="EMBL/GenBank/DDBJ databases">
        <authorList>
            <person name="Corre E."/>
            <person name="Pelletier E."/>
            <person name="Niang G."/>
            <person name="Scheremetjew M."/>
            <person name="Finn R."/>
            <person name="Kale V."/>
            <person name="Holt S."/>
            <person name="Cochrane G."/>
            <person name="Meng A."/>
            <person name="Brown T."/>
            <person name="Cohen L."/>
        </authorList>
    </citation>
    <scope>NUCLEOTIDE SEQUENCE</scope>
    <source>
        <strain evidence="3">CCMP125</strain>
    </source>
</reference>
<feature type="compositionally biased region" description="Polar residues" evidence="1">
    <location>
        <begin position="379"/>
        <end position="390"/>
    </location>
</feature>
<accession>A0A7S3DZ12</accession>
<proteinExistence type="predicted"/>
<gene>
    <name evidence="3" type="ORF">APAL1065_LOCUS27490</name>
</gene>
<organism evidence="3">
    <name type="scientific">Entomoneis paludosa</name>
    <dbReference type="NCBI Taxonomy" id="265537"/>
    <lineage>
        <taxon>Eukaryota</taxon>
        <taxon>Sar</taxon>
        <taxon>Stramenopiles</taxon>
        <taxon>Ochrophyta</taxon>
        <taxon>Bacillariophyta</taxon>
        <taxon>Bacillariophyceae</taxon>
        <taxon>Bacillariophycidae</taxon>
        <taxon>Entomoneidaceae</taxon>
        <taxon>Entomoneis</taxon>
    </lineage>
</organism>
<dbReference type="InterPro" id="IPR049227">
    <property type="entry name" value="DUF6824"/>
</dbReference>
<feature type="domain" description="DUF6824" evidence="2">
    <location>
        <begin position="14"/>
        <end position="96"/>
    </location>
</feature>
<name>A0A7S3DZ12_9STRA</name>
<evidence type="ECO:0000313" key="3">
    <source>
        <dbReference type="EMBL" id="CAD9995387.1"/>
    </source>
</evidence>